<reference evidence="1" key="1">
    <citation type="submission" date="2020-05" db="EMBL/GenBank/DDBJ databases">
        <authorList>
            <person name="Zhu T."/>
            <person name="Keshari N."/>
            <person name="Lu X."/>
        </authorList>
    </citation>
    <scope>NUCLEOTIDE SEQUENCE</scope>
    <source>
        <strain evidence="1">NK1-12</strain>
    </source>
</reference>
<proteinExistence type="predicted"/>
<protein>
    <recommendedName>
        <fullName evidence="2">DUF3944 domain-containing protein</fullName>
    </recommendedName>
</protein>
<dbReference type="PANTHER" id="PTHR37203:SF3">
    <property type="entry name" value="SLR0975 PROTEIN"/>
    <property type="match status" value="1"/>
</dbReference>
<dbReference type="PANTHER" id="PTHR37203">
    <property type="match status" value="1"/>
</dbReference>
<dbReference type="EMBL" id="CP053586">
    <property type="protein sequence ID" value="WNZ23218.1"/>
    <property type="molecule type" value="Genomic_DNA"/>
</dbReference>
<gene>
    <name evidence="1" type="ORF">HJG54_10395</name>
</gene>
<evidence type="ECO:0000313" key="1">
    <source>
        <dbReference type="EMBL" id="WNZ23218.1"/>
    </source>
</evidence>
<dbReference type="AlphaFoldDB" id="A0AA96WDP3"/>
<sequence length="279" mass="31329">MDELRVALELATDEELQALTEILFRRKFNPLDYVCTPEPIDVQSQDRDGWIDAIEDRFRFLAADGMTVLRRKTGEVSYRQVLIQVCRYLKIPYSQDLSTEHLEAEIFLYLLNRAWKQLPAHEQDVLADELQHAVSEFELAQQLPSSHSEQAKLLAKGGGALAISSVLRPVILQAIARQYAVHAATYQVASQAAAQAGTAAAVQIQSQVAMQTAYRGMTLSAARYGAARSIFALLGPAMWAWFFADLGWRLISTNYSRVIPVIFTLAQIRLTRTMCYEMA</sequence>
<evidence type="ECO:0008006" key="2">
    <source>
        <dbReference type="Google" id="ProtNLM"/>
    </source>
</evidence>
<organism evidence="1">
    <name type="scientific">Leptolyngbya sp. NK1-12</name>
    <dbReference type="NCBI Taxonomy" id="2547451"/>
    <lineage>
        <taxon>Bacteria</taxon>
        <taxon>Bacillati</taxon>
        <taxon>Cyanobacteriota</taxon>
        <taxon>Cyanophyceae</taxon>
        <taxon>Leptolyngbyales</taxon>
        <taxon>Leptolyngbyaceae</taxon>
        <taxon>Leptolyngbya group</taxon>
        <taxon>Leptolyngbya</taxon>
    </lineage>
</organism>
<dbReference type="RefSeq" id="WP_316434821.1">
    <property type="nucleotide sequence ID" value="NZ_CP053586.1"/>
</dbReference>
<accession>A0AA96WDP3</accession>
<name>A0AA96WDP3_9CYAN</name>